<reference evidence="3" key="1">
    <citation type="submission" date="2020-03" db="EMBL/GenBank/DDBJ databases">
        <title>The deep terrestrial virosphere.</title>
        <authorList>
            <person name="Holmfeldt K."/>
            <person name="Nilsson E."/>
            <person name="Simone D."/>
            <person name="Lopez-Fernandez M."/>
            <person name="Wu X."/>
            <person name="de Brujin I."/>
            <person name="Lundin D."/>
            <person name="Andersson A."/>
            <person name="Bertilsson S."/>
            <person name="Dopson M."/>
        </authorList>
    </citation>
    <scope>NUCLEOTIDE SEQUENCE</scope>
    <source>
        <strain evidence="2">MM415A01250</strain>
        <strain evidence="3">MM415B03576</strain>
    </source>
</reference>
<accession>A0A6M3L8Q1</accession>
<organism evidence="3">
    <name type="scientific">viral metagenome</name>
    <dbReference type="NCBI Taxonomy" id="1070528"/>
    <lineage>
        <taxon>unclassified sequences</taxon>
        <taxon>metagenomes</taxon>
        <taxon>organismal metagenomes</taxon>
    </lineage>
</organism>
<protein>
    <submittedName>
        <fullName evidence="3">Uncharacterized protein</fullName>
    </submittedName>
</protein>
<dbReference type="EMBL" id="MT142295">
    <property type="protein sequence ID" value="QJA77682.1"/>
    <property type="molecule type" value="Genomic_DNA"/>
</dbReference>
<gene>
    <name evidence="2" type="ORF">MM415A01250_0026</name>
    <name evidence="3" type="ORF">MM415B03576_0012</name>
</gene>
<name>A0A6M3L8Q1_9ZZZZ</name>
<sequence>MTDELTRAAEEASKATGRKLECVTSDDTNDRGEHYLVIALDGVPLVAHRAGPIWQRRALAYLEGLAQGAHTANVRHEPVVSAATECLPDLERHASTHGPGPDTRRDQLVVALAELGGE</sequence>
<feature type="region of interest" description="Disordered" evidence="1">
    <location>
        <begin position="1"/>
        <end position="26"/>
    </location>
</feature>
<proteinExistence type="predicted"/>
<evidence type="ECO:0000313" key="2">
    <source>
        <dbReference type="EMBL" id="QJA77682.1"/>
    </source>
</evidence>
<evidence type="ECO:0000256" key="1">
    <source>
        <dbReference type="SAM" id="MobiDB-lite"/>
    </source>
</evidence>
<dbReference type="AlphaFoldDB" id="A0A6M3L8Q1"/>
<feature type="compositionally biased region" description="Basic and acidic residues" evidence="1">
    <location>
        <begin position="1"/>
        <end position="21"/>
    </location>
</feature>
<dbReference type="EMBL" id="MT142936">
    <property type="protein sequence ID" value="QJA90779.1"/>
    <property type="molecule type" value="Genomic_DNA"/>
</dbReference>
<evidence type="ECO:0000313" key="3">
    <source>
        <dbReference type="EMBL" id="QJA90779.1"/>
    </source>
</evidence>